<sequence>MKLRGKNGKELVVRNRGLGKKKPLVSMFDPIMDDMRLEFQFVQLKQKKKLKMMSTYLQLAQQHTLGLMR</sequence>
<dbReference type="AlphaFoldDB" id="A0A1J1HTT1"/>
<dbReference type="EMBL" id="CVRI01000020">
    <property type="protein sequence ID" value="CRK91405.1"/>
    <property type="molecule type" value="Genomic_DNA"/>
</dbReference>
<reference evidence="1 2" key="1">
    <citation type="submission" date="2015-04" db="EMBL/GenBank/DDBJ databases">
        <authorList>
            <person name="Syromyatnikov M.Y."/>
            <person name="Popov V.N."/>
        </authorList>
    </citation>
    <scope>NUCLEOTIDE SEQUENCE [LARGE SCALE GENOMIC DNA]</scope>
</reference>
<organism evidence="1 2">
    <name type="scientific">Clunio marinus</name>
    <dbReference type="NCBI Taxonomy" id="568069"/>
    <lineage>
        <taxon>Eukaryota</taxon>
        <taxon>Metazoa</taxon>
        <taxon>Ecdysozoa</taxon>
        <taxon>Arthropoda</taxon>
        <taxon>Hexapoda</taxon>
        <taxon>Insecta</taxon>
        <taxon>Pterygota</taxon>
        <taxon>Neoptera</taxon>
        <taxon>Endopterygota</taxon>
        <taxon>Diptera</taxon>
        <taxon>Nematocera</taxon>
        <taxon>Chironomoidea</taxon>
        <taxon>Chironomidae</taxon>
        <taxon>Clunio</taxon>
    </lineage>
</organism>
<dbReference type="Proteomes" id="UP000183832">
    <property type="component" value="Unassembled WGS sequence"/>
</dbReference>
<keyword evidence="2" id="KW-1185">Reference proteome</keyword>
<evidence type="ECO:0000313" key="1">
    <source>
        <dbReference type="EMBL" id="CRK91405.1"/>
    </source>
</evidence>
<accession>A0A1J1HTT1</accession>
<name>A0A1J1HTT1_9DIPT</name>
<proteinExistence type="predicted"/>
<evidence type="ECO:0000313" key="2">
    <source>
        <dbReference type="Proteomes" id="UP000183832"/>
    </source>
</evidence>
<protein>
    <submittedName>
        <fullName evidence="1">CLUMA_CG005078, isoform A</fullName>
    </submittedName>
</protein>
<gene>
    <name evidence="1" type="ORF">CLUMA_CG005078</name>
</gene>